<protein>
    <recommendedName>
        <fullName evidence="1">Methyltransferase domain-containing protein</fullName>
    </recommendedName>
</protein>
<evidence type="ECO:0000313" key="3">
    <source>
        <dbReference type="Proteomes" id="UP001500784"/>
    </source>
</evidence>
<dbReference type="InterPro" id="IPR050508">
    <property type="entry name" value="Methyltransf_Superfamily"/>
</dbReference>
<dbReference type="Proteomes" id="UP001500784">
    <property type="component" value="Unassembled WGS sequence"/>
</dbReference>
<feature type="domain" description="Methyltransferase" evidence="1">
    <location>
        <begin position="180"/>
        <end position="276"/>
    </location>
</feature>
<dbReference type="InterPro" id="IPR029063">
    <property type="entry name" value="SAM-dependent_MTases_sf"/>
</dbReference>
<dbReference type="Pfam" id="PF13649">
    <property type="entry name" value="Methyltransf_25"/>
    <property type="match status" value="1"/>
</dbReference>
<name>A0ABP5AUG8_9MICC</name>
<dbReference type="CDD" id="cd02440">
    <property type="entry name" value="AdoMet_MTases"/>
    <property type="match status" value="1"/>
</dbReference>
<gene>
    <name evidence="2" type="ORF">GCM10009688_29990</name>
</gene>
<reference evidence="3" key="1">
    <citation type="journal article" date="2019" name="Int. J. Syst. Evol. Microbiol.">
        <title>The Global Catalogue of Microorganisms (GCM) 10K type strain sequencing project: providing services to taxonomists for standard genome sequencing and annotation.</title>
        <authorList>
            <consortium name="The Broad Institute Genomics Platform"/>
            <consortium name="The Broad Institute Genome Sequencing Center for Infectious Disease"/>
            <person name="Wu L."/>
            <person name="Ma J."/>
        </authorList>
    </citation>
    <scope>NUCLEOTIDE SEQUENCE [LARGE SCALE GENOMIC DNA]</scope>
    <source>
        <strain evidence="3">JCM 13316</strain>
    </source>
</reference>
<dbReference type="EMBL" id="BAAALV010000007">
    <property type="protein sequence ID" value="GAA1922901.1"/>
    <property type="molecule type" value="Genomic_DNA"/>
</dbReference>
<evidence type="ECO:0000313" key="2">
    <source>
        <dbReference type="EMBL" id="GAA1922901.1"/>
    </source>
</evidence>
<keyword evidence="3" id="KW-1185">Reference proteome</keyword>
<comment type="caution">
    <text evidence="2">The sequence shown here is derived from an EMBL/GenBank/DDBJ whole genome shotgun (WGS) entry which is preliminary data.</text>
</comment>
<accession>A0ABP5AUG8</accession>
<dbReference type="RefSeq" id="WP_152228522.1">
    <property type="nucleotide sequence ID" value="NZ_BAAALV010000007.1"/>
</dbReference>
<sequence>MQIPLTQASRAGLEFLGATQSYAGGVLQTRAAAEYREAEPNPPVPIMERKASVEHHLADSAAWAFDRFLTRWVAEEAYVRALPAAETARDKIIGWVESRTPAGTLTLNPGFEAPEYWENGFHLAPGGWDGHELMGPAIHELVFGYILRPGGVGAVRHDENLNDQRHVSARCAPRERYERIIELGAGTGRFTTALARTYPEARITAVELSASSLKYAHALSSDAGLAVDWYQAPAEETRLESGQADLVTAYTLMHEVPTESNQQILHEAFRLLAPGGDLMICEVAPYEEHDAFRAVILDWETENRGEPYWRDALTMDLPGMLRTAGFTDIRSFGATERKYPWITLASKPLA</sequence>
<evidence type="ECO:0000259" key="1">
    <source>
        <dbReference type="Pfam" id="PF13649"/>
    </source>
</evidence>
<organism evidence="2 3">
    <name type="scientific">Arthrobacter gandavensis</name>
    <dbReference type="NCBI Taxonomy" id="169960"/>
    <lineage>
        <taxon>Bacteria</taxon>
        <taxon>Bacillati</taxon>
        <taxon>Actinomycetota</taxon>
        <taxon>Actinomycetes</taxon>
        <taxon>Micrococcales</taxon>
        <taxon>Micrococcaceae</taxon>
        <taxon>Arthrobacter</taxon>
    </lineage>
</organism>
<proteinExistence type="predicted"/>
<dbReference type="PANTHER" id="PTHR42912">
    <property type="entry name" value="METHYLTRANSFERASE"/>
    <property type="match status" value="1"/>
</dbReference>
<dbReference type="InterPro" id="IPR041698">
    <property type="entry name" value="Methyltransf_25"/>
</dbReference>
<dbReference type="SUPFAM" id="SSF53335">
    <property type="entry name" value="S-adenosyl-L-methionine-dependent methyltransferases"/>
    <property type="match status" value="1"/>
</dbReference>
<dbReference type="Gene3D" id="3.40.50.150">
    <property type="entry name" value="Vaccinia Virus protein VP39"/>
    <property type="match status" value="1"/>
</dbReference>